<feature type="region of interest" description="Disordered" evidence="1">
    <location>
        <begin position="1"/>
        <end position="27"/>
    </location>
</feature>
<evidence type="ECO:0000313" key="3">
    <source>
        <dbReference type="Proteomes" id="UP000314294"/>
    </source>
</evidence>
<proteinExistence type="predicted"/>
<accession>A0A4Z2GUV5</accession>
<feature type="compositionally biased region" description="Polar residues" evidence="1">
    <location>
        <begin position="16"/>
        <end position="27"/>
    </location>
</feature>
<organism evidence="2 3">
    <name type="scientific">Liparis tanakae</name>
    <name type="common">Tanaka's snailfish</name>
    <dbReference type="NCBI Taxonomy" id="230148"/>
    <lineage>
        <taxon>Eukaryota</taxon>
        <taxon>Metazoa</taxon>
        <taxon>Chordata</taxon>
        <taxon>Craniata</taxon>
        <taxon>Vertebrata</taxon>
        <taxon>Euteleostomi</taxon>
        <taxon>Actinopterygii</taxon>
        <taxon>Neopterygii</taxon>
        <taxon>Teleostei</taxon>
        <taxon>Neoteleostei</taxon>
        <taxon>Acanthomorphata</taxon>
        <taxon>Eupercaria</taxon>
        <taxon>Perciformes</taxon>
        <taxon>Cottioidei</taxon>
        <taxon>Cottales</taxon>
        <taxon>Liparidae</taxon>
        <taxon>Liparis</taxon>
    </lineage>
</organism>
<sequence length="142" mass="15340">MRETRKNKMPGGLGKTGSSALNTPNATHSEMFQKGDKVPVQRNKRLNQGSSAQVHLELLNDVLVVGAAQSLLAGSYAGGAPPVLGCSLHQVAVDLQGQRVDLTVQVHWDGYGPCLSWGRTLSLTLDMSTRKLSKSFQIWLEV</sequence>
<evidence type="ECO:0000313" key="2">
    <source>
        <dbReference type="EMBL" id="TNN57407.1"/>
    </source>
</evidence>
<keyword evidence="3" id="KW-1185">Reference proteome</keyword>
<gene>
    <name evidence="2" type="ORF">EYF80_032376</name>
</gene>
<dbReference type="EMBL" id="SRLO01000406">
    <property type="protein sequence ID" value="TNN57407.1"/>
    <property type="molecule type" value="Genomic_DNA"/>
</dbReference>
<name>A0A4Z2GUV5_9TELE</name>
<dbReference type="Proteomes" id="UP000314294">
    <property type="component" value="Unassembled WGS sequence"/>
</dbReference>
<reference evidence="2 3" key="1">
    <citation type="submission" date="2019-03" db="EMBL/GenBank/DDBJ databases">
        <title>First draft genome of Liparis tanakae, snailfish: a comprehensive survey of snailfish specific genes.</title>
        <authorList>
            <person name="Kim W."/>
            <person name="Song I."/>
            <person name="Jeong J.-H."/>
            <person name="Kim D."/>
            <person name="Kim S."/>
            <person name="Ryu S."/>
            <person name="Song J.Y."/>
            <person name="Lee S.K."/>
        </authorList>
    </citation>
    <scope>NUCLEOTIDE SEQUENCE [LARGE SCALE GENOMIC DNA]</scope>
    <source>
        <tissue evidence="2">Muscle</tissue>
    </source>
</reference>
<evidence type="ECO:0000256" key="1">
    <source>
        <dbReference type="SAM" id="MobiDB-lite"/>
    </source>
</evidence>
<comment type="caution">
    <text evidence="2">The sequence shown here is derived from an EMBL/GenBank/DDBJ whole genome shotgun (WGS) entry which is preliminary data.</text>
</comment>
<protein>
    <submittedName>
        <fullName evidence="2">Uncharacterized protein</fullName>
    </submittedName>
</protein>
<dbReference type="AlphaFoldDB" id="A0A4Z2GUV5"/>